<evidence type="ECO:0000256" key="2">
    <source>
        <dbReference type="ARBA" id="ARBA00023015"/>
    </source>
</evidence>
<evidence type="ECO:0000313" key="6">
    <source>
        <dbReference type="EMBL" id="OEE79565.1"/>
    </source>
</evidence>
<dbReference type="AlphaFoldDB" id="A0A1E5D7B2"/>
<accession>A0A1E5D7B2</accession>
<dbReference type="PANTHER" id="PTHR30126:SF40">
    <property type="entry name" value="HTH-TYPE TRANSCRIPTIONAL REGULATOR GLTR"/>
    <property type="match status" value="1"/>
</dbReference>
<dbReference type="PRINTS" id="PR00039">
    <property type="entry name" value="HTHLYSR"/>
</dbReference>
<comment type="similarity">
    <text evidence="1">Belongs to the LysR transcriptional regulatory family.</text>
</comment>
<dbReference type="SUPFAM" id="SSF46785">
    <property type="entry name" value="Winged helix' DNA-binding domain"/>
    <property type="match status" value="1"/>
</dbReference>
<keyword evidence="4" id="KW-0804">Transcription</keyword>
<dbReference type="InterPro" id="IPR036388">
    <property type="entry name" value="WH-like_DNA-bd_sf"/>
</dbReference>
<evidence type="ECO:0000256" key="3">
    <source>
        <dbReference type="ARBA" id="ARBA00023125"/>
    </source>
</evidence>
<dbReference type="Gene3D" id="1.10.10.10">
    <property type="entry name" value="Winged helix-like DNA-binding domain superfamily/Winged helix DNA-binding domain"/>
    <property type="match status" value="1"/>
</dbReference>
<evidence type="ECO:0000256" key="1">
    <source>
        <dbReference type="ARBA" id="ARBA00009437"/>
    </source>
</evidence>
<reference evidence="6 7" key="1">
    <citation type="journal article" date="2012" name="Science">
        <title>Ecological populations of bacteria act as socially cohesive units of antibiotic production and resistance.</title>
        <authorList>
            <person name="Cordero O.X."/>
            <person name="Wildschutte H."/>
            <person name="Kirkup B."/>
            <person name="Proehl S."/>
            <person name="Ngo L."/>
            <person name="Hussain F."/>
            <person name="Le Roux F."/>
            <person name="Mincer T."/>
            <person name="Polz M.F."/>
        </authorList>
    </citation>
    <scope>NUCLEOTIDE SEQUENCE [LARGE SCALE GENOMIC DNA]</scope>
    <source>
        <strain evidence="6 7">FF-238</strain>
    </source>
</reference>
<dbReference type="GO" id="GO:0000976">
    <property type="term" value="F:transcription cis-regulatory region binding"/>
    <property type="evidence" value="ECO:0007669"/>
    <property type="project" value="TreeGrafter"/>
</dbReference>
<dbReference type="EMBL" id="AJYW02000021">
    <property type="protein sequence ID" value="OEE79565.1"/>
    <property type="molecule type" value="Genomic_DNA"/>
</dbReference>
<organism evidence="6 7">
    <name type="scientific">Vibrio genomosp. F6 str. FF-238</name>
    <dbReference type="NCBI Taxonomy" id="1191298"/>
    <lineage>
        <taxon>Bacteria</taxon>
        <taxon>Pseudomonadati</taxon>
        <taxon>Pseudomonadota</taxon>
        <taxon>Gammaproteobacteria</taxon>
        <taxon>Vibrionales</taxon>
        <taxon>Vibrionaceae</taxon>
        <taxon>Vibrio</taxon>
    </lineage>
</organism>
<keyword evidence="7" id="KW-1185">Reference proteome</keyword>
<comment type="caution">
    <text evidence="6">The sequence shown here is derived from an EMBL/GenBank/DDBJ whole genome shotgun (WGS) entry which is preliminary data.</text>
</comment>
<dbReference type="Pfam" id="PF00126">
    <property type="entry name" value="HTH_1"/>
    <property type="match status" value="1"/>
</dbReference>
<sequence length="285" mass="32820">MNAINRTIDAKYLRTFTHVARHRSFTAAAESLYLTQPAVSQHIKKIEKTIGARIFDRKDGFMLTSHGKILLEYADQTMFMYERLFKDLAEIDTCKKYSIAISDSFNTDLVEKVVNTFLTYNDTELAITAYSSLDDINTSNYDLVFGSGKLMSDEGKIFPLNRVKYILAYNEYIPPNHERPKRVVFCNSLTRREAETLIDYSGVNLSEIKSWLTTSSSRLMTNELKTKNTYVICPSWAVSGKGCYQERLHKELDMYVWCNESAAQKIDQEGLKRLIADIFNENIKK</sequence>
<dbReference type="InterPro" id="IPR000847">
    <property type="entry name" value="LysR_HTH_N"/>
</dbReference>
<evidence type="ECO:0000256" key="4">
    <source>
        <dbReference type="ARBA" id="ARBA00023163"/>
    </source>
</evidence>
<evidence type="ECO:0000313" key="7">
    <source>
        <dbReference type="Proteomes" id="UP000094165"/>
    </source>
</evidence>
<keyword evidence="3" id="KW-0238">DNA-binding</keyword>
<dbReference type="GO" id="GO:0003700">
    <property type="term" value="F:DNA-binding transcription factor activity"/>
    <property type="evidence" value="ECO:0007669"/>
    <property type="project" value="InterPro"/>
</dbReference>
<gene>
    <name evidence="6" type="ORF">A130_10980</name>
</gene>
<keyword evidence="2" id="KW-0805">Transcription regulation</keyword>
<name>A0A1E5D7B2_9VIBR</name>
<evidence type="ECO:0000259" key="5">
    <source>
        <dbReference type="PROSITE" id="PS50931"/>
    </source>
</evidence>
<dbReference type="InterPro" id="IPR036390">
    <property type="entry name" value="WH_DNA-bd_sf"/>
</dbReference>
<protein>
    <submittedName>
        <fullName evidence="6">LysR family transcriptional regulator</fullName>
    </submittedName>
</protein>
<proteinExistence type="inferred from homology"/>
<dbReference type="PROSITE" id="PS50931">
    <property type="entry name" value="HTH_LYSR"/>
    <property type="match status" value="1"/>
</dbReference>
<dbReference type="RefSeq" id="WP_017053690.1">
    <property type="nucleotide sequence ID" value="NZ_AJYW02000021.1"/>
</dbReference>
<dbReference type="Proteomes" id="UP000094165">
    <property type="component" value="Unassembled WGS sequence"/>
</dbReference>
<feature type="domain" description="HTH lysR-type" evidence="5">
    <location>
        <begin position="8"/>
        <end position="64"/>
    </location>
</feature>
<dbReference type="PANTHER" id="PTHR30126">
    <property type="entry name" value="HTH-TYPE TRANSCRIPTIONAL REGULATOR"/>
    <property type="match status" value="1"/>
</dbReference>